<dbReference type="Pfam" id="PF15538">
    <property type="entry name" value="Ntox46"/>
    <property type="match status" value="1"/>
</dbReference>
<dbReference type="RefSeq" id="WP_008507133.1">
    <property type="nucleotide sequence ID" value="NZ_CM001403.1"/>
</dbReference>
<name>H1Y8M5_9SPHI</name>
<keyword evidence="3" id="KW-1185">Reference proteome</keyword>
<proteinExistence type="predicted"/>
<dbReference type="OrthoDB" id="9802752at2"/>
<dbReference type="Proteomes" id="UP000002774">
    <property type="component" value="Chromosome"/>
</dbReference>
<accession>H1Y8M5</accession>
<evidence type="ECO:0000313" key="2">
    <source>
        <dbReference type="EMBL" id="EHQ26897.1"/>
    </source>
</evidence>
<evidence type="ECO:0000259" key="1">
    <source>
        <dbReference type="Pfam" id="PF15538"/>
    </source>
</evidence>
<sequence>MTPFLKHSATILLTPGIGWHWVGWDGILTVSSYGKPLMLSMNHIIIESDVPLFTLISPRNYASFFCQDVPGTITEANFTVNKPTLSDKIVVNGVSPLLLTTTGNFTCFFSSPSEKMTTFGPIPDVIPFKMGTWKVMETKQDVFIRDKGCVDSRVHSMSHVDKMEASLKQSNVPHAILNELGGWGGVATGLVAAGVILGAIALAPEILVGSAIVAAVGEVATLTGVGLSGYQIGEGIADLANFYQRTDEATTCADLKDASKSFEQGLAKVGVGGVNTVMGLTGAAKAGTSKASSEVSELRASRLKLVEKLRKERALRFYKDNGFNEKEALSHMEGIDFSKPIKVKTIERGTRVRQWVRNGSEPGDYCTTPENGIKKNLGIKYDNRSIQDFTVTKKSKVLVSTAANYKKNAGGGPQLFSPGIKQNITQKR</sequence>
<dbReference type="EMBL" id="CM001403">
    <property type="protein sequence ID" value="EHQ26897.1"/>
    <property type="molecule type" value="Genomic_DNA"/>
</dbReference>
<dbReference type="HOGENOM" id="CLU_640630_0_0_10"/>
<dbReference type="AlphaFoldDB" id="H1Y8M5"/>
<gene>
    <name evidence="2" type="ORF">Mucpa_2785</name>
</gene>
<reference evidence="2" key="1">
    <citation type="submission" date="2011-09" db="EMBL/GenBank/DDBJ databases">
        <title>The permanent draft genome of Mucilaginibacter paludis DSM 18603.</title>
        <authorList>
            <consortium name="US DOE Joint Genome Institute (JGI-PGF)"/>
            <person name="Lucas S."/>
            <person name="Han J."/>
            <person name="Lapidus A."/>
            <person name="Bruce D."/>
            <person name="Goodwin L."/>
            <person name="Pitluck S."/>
            <person name="Peters L."/>
            <person name="Kyrpides N."/>
            <person name="Mavromatis K."/>
            <person name="Ivanova N."/>
            <person name="Mikhailova N."/>
            <person name="Held B."/>
            <person name="Detter J.C."/>
            <person name="Tapia R."/>
            <person name="Han C."/>
            <person name="Land M."/>
            <person name="Hauser L."/>
            <person name="Markowitz V."/>
            <person name="Cheng J.-F."/>
            <person name="Hugenholtz P."/>
            <person name="Woyke T."/>
            <person name="Wu D."/>
            <person name="Tindall B."/>
            <person name="Brambilla E."/>
            <person name="Klenk H.-P."/>
            <person name="Eisen J.A."/>
        </authorList>
    </citation>
    <scope>NUCLEOTIDE SEQUENCE [LARGE SCALE GENOMIC DNA]</scope>
    <source>
        <strain evidence="2">DSM 18603</strain>
    </source>
</reference>
<dbReference type="InterPro" id="IPR028238">
    <property type="entry name" value="Ntox46"/>
</dbReference>
<feature type="domain" description="Bacterial toxin 46" evidence="1">
    <location>
        <begin position="310"/>
        <end position="387"/>
    </location>
</feature>
<evidence type="ECO:0000313" key="3">
    <source>
        <dbReference type="Proteomes" id="UP000002774"/>
    </source>
</evidence>
<organism evidence="2 3">
    <name type="scientific">Mucilaginibacter paludis DSM 18603</name>
    <dbReference type="NCBI Taxonomy" id="714943"/>
    <lineage>
        <taxon>Bacteria</taxon>
        <taxon>Pseudomonadati</taxon>
        <taxon>Bacteroidota</taxon>
        <taxon>Sphingobacteriia</taxon>
        <taxon>Sphingobacteriales</taxon>
        <taxon>Sphingobacteriaceae</taxon>
        <taxon>Mucilaginibacter</taxon>
    </lineage>
</organism>
<protein>
    <recommendedName>
        <fullName evidence="1">Bacterial toxin 46 domain-containing protein</fullName>
    </recommendedName>
</protein>